<gene>
    <name evidence="2" type="ORF">PGLA2088_LOCUS19247</name>
</gene>
<accession>A0A813JC22</accession>
<organism evidence="2 3">
    <name type="scientific">Polarella glacialis</name>
    <name type="common">Dinoflagellate</name>
    <dbReference type="NCBI Taxonomy" id="89957"/>
    <lineage>
        <taxon>Eukaryota</taxon>
        <taxon>Sar</taxon>
        <taxon>Alveolata</taxon>
        <taxon>Dinophyceae</taxon>
        <taxon>Suessiales</taxon>
        <taxon>Suessiaceae</taxon>
        <taxon>Polarella</taxon>
    </lineage>
</organism>
<feature type="region of interest" description="Disordered" evidence="1">
    <location>
        <begin position="1"/>
        <end position="46"/>
    </location>
</feature>
<protein>
    <submittedName>
        <fullName evidence="2">Uncharacterized protein</fullName>
    </submittedName>
</protein>
<evidence type="ECO:0000256" key="1">
    <source>
        <dbReference type="SAM" id="MobiDB-lite"/>
    </source>
</evidence>
<comment type="caution">
    <text evidence="2">The sequence shown here is derived from an EMBL/GenBank/DDBJ whole genome shotgun (WGS) entry which is preliminary data.</text>
</comment>
<evidence type="ECO:0000313" key="3">
    <source>
        <dbReference type="Proteomes" id="UP000626109"/>
    </source>
</evidence>
<feature type="compositionally biased region" description="Low complexity" evidence="1">
    <location>
        <begin position="1"/>
        <end position="36"/>
    </location>
</feature>
<reference evidence="2" key="1">
    <citation type="submission" date="2021-02" db="EMBL/GenBank/DDBJ databases">
        <authorList>
            <person name="Dougan E. K."/>
            <person name="Rhodes N."/>
            <person name="Thang M."/>
            <person name="Chan C."/>
        </authorList>
    </citation>
    <scope>NUCLEOTIDE SEQUENCE</scope>
</reference>
<dbReference type="EMBL" id="CAJNNW010024977">
    <property type="protein sequence ID" value="CAE8675093.1"/>
    <property type="molecule type" value="Genomic_DNA"/>
</dbReference>
<evidence type="ECO:0000313" key="2">
    <source>
        <dbReference type="EMBL" id="CAE8675093.1"/>
    </source>
</evidence>
<sequence>MDCPSADSAGSRSSGSGRSFGSPTPLSDPSCPSSSPAVRMPNAIRPEVATGNDSLCLRVEDAEDELEHARRTSLGHFASIKQVCLNAKWLQVLGLTVTWWISAIAVTLVMKETVSSPGQGMPGSREKPTRLYFPYPFAFTSITN</sequence>
<feature type="non-terminal residue" evidence="2">
    <location>
        <position position="1"/>
    </location>
</feature>
<name>A0A813JC22_POLGL</name>
<proteinExistence type="predicted"/>
<dbReference type="AlphaFoldDB" id="A0A813JC22"/>
<dbReference type="Proteomes" id="UP000626109">
    <property type="component" value="Unassembled WGS sequence"/>
</dbReference>